<organism evidence="2 3">
    <name type="scientific">Prorocentrum cordatum</name>
    <dbReference type="NCBI Taxonomy" id="2364126"/>
    <lineage>
        <taxon>Eukaryota</taxon>
        <taxon>Sar</taxon>
        <taxon>Alveolata</taxon>
        <taxon>Dinophyceae</taxon>
        <taxon>Prorocentrales</taxon>
        <taxon>Prorocentraceae</taxon>
        <taxon>Prorocentrum</taxon>
    </lineage>
</organism>
<feature type="region of interest" description="Disordered" evidence="1">
    <location>
        <begin position="29"/>
        <end position="65"/>
    </location>
</feature>
<name>A0ABN9PRR9_9DINO</name>
<reference evidence="2" key="1">
    <citation type="submission" date="2023-10" db="EMBL/GenBank/DDBJ databases">
        <authorList>
            <person name="Chen Y."/>
            <person name="Shah S."/>
            <person name="Dougan E. K."/>
            <person name="Thang M."/>
            <person name="Chan C."/>
        </authorList>
    </citation>
    <scope>NUCLEOTIDE SEQUENCE [LARGE SCALE GENOMIC DNA]</scope>
</reference>
<evidence type="ECO:0000256" key="1">
    <source>
        <dbReference type="SAM" id="MobiDB-lite"/>
    </source>
</evidence>
<feature type="non-terminal residue" evidence="2">
    <location>
        <position position="1"/>
    </location>
</feature>
<gene>
    <name evidence="2" type="ORF">PCOR1329_LOCUS5391</name>
</gene>
<protein>
    <submittedName>
        <fullName evidence="2">Uncharacterized protein</fullName>
    </submittedName>
</protein>
<proteinExistence type="predicted"/>
<keyword evidence="3" id="KW-1185">Reference proteome</keyword>
<evidence type="ECO:0000313" key="2">
    <source>
        <dbReference type="EMBL" id="CAK0795843.1"/>
    </source>
</evidence>
<accession>A0ABN9PRR9</accession>
<evidence type="ECO:0000313" key="3">
    <source>
        <dbReference type="Proteomes" id="UP001189429"/>
    </source>
</evidence>
<dbReference type="EMBL" id="CAUYUJ010001421">
    <property type="protein sequence ID" value="CAK0795843.1"/>
    <property type="molecule type" value="Genomic_DNA"/>
</dbReference>
<comment type="caution">
    <text evidence="2">The sequence shown here is derived from an EMBL/GenBank/DDBJ whole genome shotgun (WGS) entry which is preliminary data.</text>
</comment>
<dbReference type="Proteomes" id="UP001189429">
    <property type="component" value="Unassembled WGS sequence"/>
</dbReference>
<feature type="compositionally biased region" description="Low complexity" evidence="1">
    <location>
        <begin position="46"/>
        <end position="65"/>
    </location>
</feature>
<feature type="non-terminal residue" evidence="2">
    <location>
        <position position="65"/>
    </location>
</feature>
<sequence length="65" mass="6265">VLSGQPIGAAAAIFSGLATCPGEKSKALPRGVTEWLPPTNTSPALELPARAEGGAPAPADGGAAE</sequence>